<sequence length="195" mass="20757">MIVVPAGSTLTLRCPGEPDLPLIVLDDIRADFVAALPPIPVLSLDDPAARRAGTVELVTNAGVTWIEAELRGGRLSIAGDLTTDMVQRREAARRPGAYAATGTAEIDAAPGRRLVPVRGHVEDVSTGGLLLRATAAGRPHLPPRIVRTLLHVSMPWGDMTAAVTTVDQISDQLRGTYEWIDPVDSAALRKFCGSR</sequence>
<name>A0ABW2HLY1_9ACTN</name>
<reference evidence="2" key="1">
    <citation type="journal article" date="2019" name="Int. J. Syst. Evol. Microbiol.">
        <title>The Global Catalogue of Microorganisms (GCM) 10K type strain sequencing project: providing services to taxonomists for standard genome sequencing and annotation.</title>
        <authorList>
            <consortium name="The Broad Institute Genomics Platform"/>
            <consortium name="The Broad Institute Genome Sequencing Center for Infectious Disease"/>
            <person name="Wu L."/>
            <person name="Ma J."/>
        </authorList>
    </citation>
    <scope>NUCLEOTIDE SEQUENCE [LARGE SCALE GENOMIC DNA]</scope>
    <source>
        <strain evidence="2">XZYJT-10</strain>
    </source>
</reference>
<organism evidence="1 2">
    <name type="scientific">Paractinoplanes rhizophilus</name>
    <dbReference type="NCBI Taxonomy" id="1416877"/>
    <lineage>
        <taxon>Bacteria</taxon>
        <taxon>Bacillati</taxon>
        <taxon>Actinomycetota</taxon>
        <taxon>Actinomycetes</taxon>
        <taxon>Micromonosporales</taxon>
        <taxon>Micromonosporaceae</taxon>
        <taxon>Paractinoplanes</taxon>
    </lineage>
</organism>
<dbReference type="RefSeq" id="WP_378964473.1">
    <property type="nucleotide sequence ID" value="NZ_JBHTBJ010000001.1"/>
</dbReference>
<evidence type="ECO:0000313" key="1">
    <source>
        <dbReference type="EMBL" id="MFC7273013.1"/>
    </source>
</evidence>
<dbReference type="Proteomes" id="UP001596548">
    <property type="component" value="Unassembled WGS sequence"/>
</dbReference>
<protein>
    <recommendedName>
        <fullName evidence="3">PilZ domain-containing protein</fullName>
    </recommendedName>
</protein>
<gene>
    <name evidence="1" type="ORF">ACFQS1_03375</name>
</gene>
<keyword evidence="2" id="KW-1185">Reference proteome</keyword>
<accession>A0ABW2HLY1</accession>
<evidence type="ECO:0000313" key="2">
    <source>
        <dbReference type="Proteomes" id="UP001596548"/>
    </source>
</evidence>
<comment type="caution">
    <text evidence="1">The sequence shown here is derived from an EMBL/GenBank/DDBJ whole genome shotgun (WGS) entry which is preliminary data.</text>
</comment>
<proteinExistence type="predicted"/>
<dbReference type="EMBL" id="JBHTBJ010000001">
    <property type="protein sequence ID" value="MFC7273013.1"/>
    <property type="molecule type" value="Genomic_DNA"/>
</dbReference>
<evidence type="ECO:0008006" key="3">
    <source>
        <dbReference type="Google" id="ProtNLM"/>
    </source>
</evidence>